<organism evidence="1">
    <name type="scientific">Lepeophtheirus salmonis</name>
    <name type="common">Salmon louse</name>
    <name type="synonym">Caligus salmonis</name>
    <dbReference type="NCBI Taxonomy" id="72036"/>
    <lineage>
        <taxon>Eukaryota</taxon>
        <taxon>Metazoa</taxon>
        <taxon>Ecdysozoa</taxon>
        <taxon>Arthropoda</taxon>
        <taxon>Crustacea</taxon>
        <taxon>Multicrustacea</taxon>
        <taxon>Hexanauplia</taxon>
        <taxon>Copepoda</taxon>
        <taxon>Siphonostomatoida</taxon>
        <taxon>Caligidae</taxon>
        <taxon>Lepeophtheirus</taxon>
    </lineage>
</organism>
<accession>A0A0K2VKH7</accession>
<reference evidence="1" key="1">
    <citation type="submission" date="2014-05" db="EMBL/GenBank/DDBJ databases">
        <authorList>
            <person name="Chronopoulou M."/>
        </authorList>
    </citation>
    <scope>NUCLEOTIDE SEQUENCE</scope>
    <source>
        <tissue evidence="1">Whole organism</tissue>
    </source>
</reference>
<evidence type="ECO:0000313" key="1">
    <source>
        <dbReference type="EMBL" id="CDW50486.1"/>
    </source>
</evidence>
<sequence length="60" mass="6772">MKEEMKKKDEEETEGIHPTACECGVRPTAQPACSHILTALPCRQTRFPPVKLLCSSLFHF</sequence>
<name>A0A0K2VKH7_LEPSM</name>
<proteinExistence type="predicted"/>
<dbReference type="AlphaFoldDB" id="A0A0K2VKH7"/>
<protein>
    <submittedName>
        <fullName evidence="1">Uncharacterized protein</fullName>
    </submittedName>
</protein>
<dbReference type="EMBL" id="HACA01033125">
    <property type="protein sequence ID" value="CDW50486.1"/>
    <property type="molecule type" value="Transcribed_RNA"/>
</dbReference>